<keyword evidence="6" id="KW-1185">Reference proteome</keyword>
<dbReference type="InterPro" id="IPR009057">
    <property type="entry name" value="Homeodomain-like_sf"/>
</dbReference>
<dbReference type="InterPro" id="IPR036388">
    <property type="entry name" value="WH-like_DNA-bd_sf"/>
</dbReference>
<keyword evidence="1" id="KW-0238">DNA-binding</keyword>
<dbReference type="Pfam" id="PF03221">
    <property type="entry name" value="HTH_Tnp_Tc5"/>
    <property type="match status" value="1"/>
</dbReference>
<comment type="caution">
    <text evidence="5">The sequence shown here is derived from an EMBL/GenBank/DDBJ whole genome shotgun (WGS) entry which is preliminary data.</text>
</comment>
<evidence type="ECO:0000256" key="1">
    <source>
        <dbReference type="ARBA" id="ARBA00023125"/>
    </source>
</evidence>
<feature type="region of interest" description="Disordered" evidence="3">
    <location>
        <begin position="146"/>
        <end position="170"/>
    </location>
</feature>
<evidence type="ECO:0000313" key="5">
    <source>
        <dbReference type="EMBL" id="KII61190.1"/>
    </source>
</evidence>
<accession>A0A0C2M2B1</accession>
<organism evidence="5 6">
    <name type="scientific">Thelohanellus kitauei</name>
    <name type="common">Myxosporean</name>
    <dbReference type="NCBI Taxonomy" id="669202"/>
    <lineage>
        <taxon>Eukaryota</taxon>
        <taxon>Metazoa</taxon>
        <taxon>Cnidaria</taxon>
        <taxon>Myxozoa</taxon>
        <taxon>Myxosporea</taxon>
        <taxon>Bivalvulida</taxon>
        <taxon>Platysporina</taxon>
        <taxon>Myxobolidae</taxon>
        <taxon>Thelohanellus</taxon>
    </lineage>
</organism>
<dbReference type="GO" id="GO:0003677">
    <property type="term" value="F:DNA binding"/>
    <property type="evidence" value="ECO:0007669"/>
    <property type="project" value="UniProtKB-KW"/>
</dbReference>
<proteinExistence type="predicted"/>
<dbReference type="PANTHER" id="PTHR19303">
    <property type="entry name" value="TRANSPOSON"/>
    <property type="match status" value="1"/>
</dbReference>
<dbReference type="SUPFAM" id="SSF46689">
    <property type="entry name" value="Homeodomain-like"/>
    <property type="match status" value="2"/>
</dbReference>
<feature type="domain" description="HTH CENPB-type" evidence="4">
    <location>
        <begin position="63"/>
        <end position="145"/>
    </location>
</feature>
<dbReference type="InterPro" id="IPR050863">
    <property type="entry name" value="CenT-Element_Derived"/>
</dbReference>
<dbReference type="InterPro" id="IPR006600">
    <property type="entry name" value="HTH_CenpB_DNA-bd_dom"/>
</dbReference>
<evidence type="ECO:0000256" key="2">
    <source>
        <dbReference type="ARBA" id="ARBA00023242"/>
    </source>
</evidence>
<reference evidence="5 6" key="1">
    <citation type="journal article" date="2014" name="Genome Biol. Evol.">
        <title>The genome of the myxosporean Thelohanellus kitauei shows adaptations to nutrient acquisition within its fish host.</title>
        <authorList>
            <person name="Yang Y."/>
            <person name="Xiong J."/>
            <person name="Zhou Z."/>
            <person name="Huo F."/>
            <person name="Miao W."/>
            <person name="Ran C."/>
            <person name="Liu Y."/>
            <person name="Zhang J."/>
            <person name="Feng J."/>
            <person name="Wang M."/>
            <person name="Wang M."/>
            <person name="Wang L."/>
            <person name="Yao B."/>
        </authorList>
    </citation>
    <scope>NUCLEOTIDE SEQUENCE [LARGE SCALE GENOMIC DNA]</scope>
    <source>
        <strain evidence="5">Wuqing</strain>
    </source>
</reference>
<dbReference type="Proteomes" id="UP000031668">
    <property type="component" value="Unassembled WGS sequence"/>
</dbReference>
<sequence>MLKRKSYSVKDKLEINDRIKNGESKAKISRETCIAESTLRGWMKQEEILRGCVGSVVEGEALKKMKVRPAKDDELNNAVFTWIVQEQRAGTSLSGPIIRTQDEKFNQRLHPDKAGPSEPAEQQNFVASKGCLHRFQKRHGIGAVTISGEQRSADTQAADDFPEVLKEQME</sequence>
<dbReference type="OMA" id="KRERICY"/>
<dbReference type="GO" id="GO:0005634">
    <property type="term" value="C:nucleus"/>
    <property type="evidence" value="ECO:0007669"/>
    <property type="project" value="TreeGrafter"/>
</dbReference>
<name>A0A0C2M2B1_THEKT</name>
<keyword evidence="2" id="KW-0539">Nucleus</keyword>
<dbReference type="Gene3D" id="1.10.10.10">
    <property type="entry name" value="Winged helix-like DNA-binding domain superfamily/Winged helix DNA-binding domain"/>
    <property type="match status" value="1"/>
</dbReference>
<protein>
    <submittedName>
        <fullName evidence="5">Tigger transposable element derived 5</fullName>
    </submittedName>
</protein>
<evidence type="ECO:0000313" key="6">
    <source>
        <dbReference type="Proteomes" id="UP000031668"/>
    </source>
</evidence>
<dbReference type="PROSITE" id="PS51253">
    <property type="entry name" value="HTH_CENPB"/>
    <property type="match status" value="1"/>
</dbReference>
<evidence type="ECO:0000256" key="3">
    <source>
        <dbReference type="SAM" id="MobiDB-lite"/>
    </source>
</evidence>
<dbReference type="InterPro" id="IPR007889">
    <property type="entry name" value="HTH_Psq"/>
</dbReference>
<dbReference type="PANTHER" id="PTHR19303:SF56">
    <property type="entry name" value="TIGGER TRANSPOSABLE ELEMENT-DERIVED PROTEIN 5"/>
    <property type="match status" value="1"/>
</dbReference>
<dbReference type="Pfam" id="PF04218">
    <property type="entry name" value="CENP-B_N"/>
    <property type="match status" value="1"/>
</dbReference>
<dbReference type="AlphaFoldDB" id="A0A0C2M2B1"/>
<dbReference type="Gene3D" id="1.10.10.60">
    <property type="entry name" value="Homeodomain-like"/>
    <property type="match status" value="1"/>
</dbReference>
<dbReference type="SMART" id="SM00674">
    <property type="entry name" value="CENPB"/>
    <property type="match status" value="1"/>
</dbReference>
<evidence type="ECO:0000259" key="4">
    <source>
        <dbReference type="PROSITE" id="PS51253"/>
    </source>
</evidence>
<dbReference type="OrthoDB" id="10060191at2759"/>
<dbReference type="EMBL" id="JWZT01005374">
    <property type="protein sequence ID" value="KII61190.1"/>
    <property type="molecule type" value="Genomic_DNA"/>
</dbReference>
<gene>
    <name evidence="5" type="ORF">RF11_11275</name>
</gene>